<dbReference type="EMBL" id="CP003282">
    <property type="protein sequence ID" value="AFG36285.1"/>
    <property type="molecule type" value="Genomic_DNA"/>
</dbReference>
<keyword evidence="3" id="KW-1185">Reference proteome</keyword>
<dbReference type="HOGENOM" id="CLU_472416_0_0_12"/>
<organism evidence="2 3">
    <name type="scientific">Spirochaeta africana (strain ATCC 700263 / DSM 8902 / Z-7692)</name>
    <dbReference type="NCBI Taxonomy" id="889378"/>
    <lineage>
        <taxon>Bacteria</taxon>
        <taxon>Pseudomonadati</taxon>
        <taxon>Spirochaetota</taxon>
        <taxon>Spirochaetia</taxon>
        <taxon>Spirochaetales</taxon>
        <taxon>Spirochaetaceae</taxon>
        <taxon>Spirochaeta</taxon>
    </lineage>
</organism>
<reference evidence="3" key="1">
    <citation type="journal article" date="2013" name="Stand. Genomic Sci.">
        <title>Complete genome sequence of the halophilic bacterium Spirochaeta africana type strain (Z-7692(T)) from the alkaline Lake Magadi in the East African Rift.</title>
        <authorList>
            <person name="Liolos K."/>
            <person name="Abt B."/>
            <person name="Scheuner C."/>
            <person name="Teshima H."/>
            <person name="Held B."/>
            <person name="Lapidus A."/>
            <person name="Nolan M."/>
            <person name="Lucas S."/>
            <person name="Deshpande S."/>
            <person name="Cheng J.F."/>
            <person name="Tapia R."/>
            <person name="Goodwin L.A."/>
            <person name="Pitluck S."/>
            <person name="Pagani I."/>
            <person name="Ivanova N."/>
            <person name="Mavromatis K."/>
            <person name="Mikhailova N."/>
            <person name="Huntemann M."/>
            <person name="Pati A."/>
            <person name="Chen A."/>
            <person name="Palaniappan K."/>
            <person name="Land M."/>
            <person name="Rohde M."/>
            <person name="Tindall B.J."/>
            <person name="Detter J.C."/>
            <person name="Goker M."/>
            <person name="Bristow J."/>
            <person name="Eisen J.A."/>
            <person name="Markowitz V."/>
            <person name="Hugenholtz P."/>
            <person name="Woyke T."/>
            <person name="Klenk H.P."/>
            <person name="Kyrpides N.C."/>
        </authorList>
    </citation>
    <scope>NUCLEOTIDE SEQUENCE</scope>
    <source>
        <strain evidence="3">ATCC 700263 / DSM 8902 / Z-7692</strain>
    </source>
</reference>
<evidence type="ECO:0000313" key="2">
    <source>
        <dbReference type="EMBL" id="AFG36285.1"/>
    </source>
</evidence>
<sequence length="583" mass="66906">MNNQTDSTSREPVAPDPHRTLGNLLQKPRSSKRRSHVETILQEPITVEEKILRIEALDKKPESAEYSSADTVPTSESPGDAAVYQTDEVEQQSLRAVRRNQARVKQLILPNRFWSFILFDLPRIRRQSQQSKVLSRGLLPFSLKLDSSLQQRMEDTIKPTAAEIVRLSTPLLNTAWRYMLKHDYNLCATLHQLCSRLEGLGSLPERISAEELLHRLMPVERLFLSLYKESEHLVRLYASLQEYQHAPDSAQDGEQRKLLLYYTRKLLHADPAGPTLPDILLSTNILRSRKSLEIGDLIAPEARSLISHQEFDCSAEIRQEIRAYLQKVERSLGPLVHERNKAERLRTFLPREQNQDDQYNTLSGWYESHSLAGDPPKPVSYSHDEKDIMQFVPRTILFVQQDIVPLLTQPQKLQQAGRRPLFTQDCFSKELDRFQLILDKLTKLCFLLPHLPTARYHDIKHNRVRAASNEAEAGYLTDAAFSLVMSTARQVMEVLSGHSAQSSLNHPNDILQDGAFRGQSVLQGLHSAVQILLLLAQWNGHPEVASLLNQEQRINQEIRDKLAIFERIAHPSLYLHIREKYQI</sequence>
<dbReference type="PATRIC" id="fig|889378.3.peg.179"/>
<dbReference type="RefSeq" id="WP_014454283.1">
    <property type="nucleotide sequence ID" value="NC_017098.1"/>
</dbReference>
<evidence type="ECO:0000256" key="1">
    <source>
        <dbReference type="SAM" id="MobiDB-lite"/>
    </source>
</evidence>
<protein>
    <submittedName>
        <fullName evidence="2">Uncharacterized protein</fullName>
    </submittedName>
</protein>
<dbReference type="AlphaFoldDB" id="H9UFJ2"/>
<proteinExistence type="predicted"/>
<accession>H9UFJ2</accession>
<dbReference type="KEGG" id="sfc:Spiaf_0176"/>
<evidence type="ECO:0000313" key="3">
    <source>
        <dbReference type="Proteomes" id="UP000007383"/>
    </source>
</evidence>
<name>H9UFJ2_SPIAZ</name>
<feature type="region of interest" description="Disordered" evidence="1">
    <location>
        <begin position="1"/>
        <end position="37"/>
    </location>
</feature>
<feature type="compositionally biased region" description="Polar residues" evidence="1">
    <location>
        <begin position="65"/>
        <end position="77"/>
    </location>
</feature>
<gene>
    <name evidence="2" type="ordered locus">Spiaf_0176</name>
</gene>
<dbReference type="Proteomes" id="UP000007383">
    <property type="component" value="Chromosome"/>
</dbReference>
<dbReference type="STRING" id="889378.Spiaf_0176"/>
<dbReference type="OrthoDB" id="9908975at2"/>
<feature type="region of interest" description="Disordered" evidence="1">
    <location>
        <begin position="62"/>
        <end position="85"/>
    </location>
</feature>